<proteinExistence type="predicted"/>
<protein>
    <submittedName>
        <fullName evidence="1">Uncharacterized protein</fullName>
    </submittedName>
</protein>
<reference evidence="1 2" key="1">
    <citation type="submission" date="2024-04" db="EMBL/GenBank/DDBJ databases">
        <authorList>
            <person name="Waldvogel A.-M."/>
            <person name="Schoenle A."/>
        </authorList>
    </citation>
    <scope>NUCLEOTIDE SEQUENCE [LARGE SCALE GENOMIC DNA]</scope>
</reference>
<organism evidence="1 2">
    <name type="scientific">Knipowitschia caucasica</name>
    <name type="common">Caucasian dwarf goby</name>
    <name type="synonym">Pomatoschistus caucasicus</name>
    <dbReference type="NCBI Taxonomy" id="637954"/>
    <lineage>
        <taxon>Eukaryota</taxon>
        <taxon>Metazoa</taxon>
        <taxon>Chordata</taxon>
        <taxon>Craniata</taxon>
        <taxon>Vertebrata</taxon>
        <taxon>Euteleostomi</taxon>
        <taxon>Actinopterygii</taxon>
        <taxon>Neopterygii</taxon>
        <taxon>Teleostei</taxon>
        <taxon>Neoteleostei</taxon>
        <taxon>Acanthomorphata</taxon>
        <taxon>Gobiaria</taxon>
        <taxon>Gobiiformes</taxon>
        <taxon>Gobioidei</taxon>
        <taxon>Gobiidae</taxon>
        <taxon>Gobiinae</taxon>
        <taxon>Knipowitschia</taxon>
    </lineage>
</organism>
<evidence type="ECO:0000313" key="2">
    <source>
        <dbReference type="Proteomes" id="UP001497482"/>
    </source>
</evidence>
<dbReference type="Proteomes" id="UP001497482">
    <property type="component" value="Chromosome 8"/>
</dbReference>
<name>A0AAV2MM73_KNICA</name>
<dbReference type="AlphaFoldDB" id="A0AAV2MM73"/>
<evidence type="ECO:0000313" key="1">
    <source>
        <dbReference type="EMBL" id="CAL1614562.1"/>
    </source>
</evidence>
<sequence>MNYFKRVDAQKRTTVLDALLKIQNERGQSTGTSEELIEMVVLLLAHFAEKEEHLLQFIDKTSLAEDVQMENVPPTPCLIVCGLLARFYISDLTTLVINSEFKRITTVPLQCKFLYRLDLYSAKLSELFLKRGGQLGQKLKSLMAPVTDGVSVHVRRECILKGLCAYMGEDHEQLVREYMTYTPHSDLIQTYTPHSDLHSSFRPTLLIQTYTPHSDLHSSFRPTLLIQTYTPHSDLIQTYTPHSDLI</sequence>
<accession>A0AAV2MM73</accession>
<dbReference type="EMBL" id="OZ035830">
    <property type="protein sequence ID" value="CAL1614562.1"/>
    <property type="molecule type" value="Genomic_DNA"/>
</dbReference>
<gene>
    <name evidence="1" type="ORF">KC01_LOCUS40598</name>
</gene>
<keyword evidence="2" id="KW-1185">Reference proteome</keyword>